<dbReference type="InterPro" id="IPR011737">
    <property type="entry name" value="CHP02206_TP0381"/>
</dbReference>
<dbReference type="EMBL" id="JYOV01000021">
    <property type="protein sequence ID" value="KJU90884.1"/>
    <property type="molecule type" value="Genomic_DNA"/>
</dbReference>
<feature type="transmembrane region" description="Helical" evidence="1">
    <location>
        <begin position="156"/>
        <end position="176"/>
    </location>
</feature>
<proteinExistence type="predicted"/>
<protein>
    <submittedName>
        <fullName evidence="2">Integral membrane protein</fullName>
    </submittedName>
</protein>
<dbReference type="Proteomes" id="UP000033405">
    <property type="component" value="Unassembled WGS sequence"/>
</dbReference>
<evidence type="ECO:0000256" key="1">
    <source>
        <dbReference type="SAM" id="Phobius"/>
    </source>
</evidence>
<feature type="transmembrane region" description="Helical" evidence="1">
    <location>
        <begin position="99"/>
        <end position="120"/>
    </location>
</feature>
<gene>
    <name evidence="2" type="ORF">TZ96_01666</name>
</gene>
<organism evidence="2 3">
    <name type="scientific">Streptococcus infantis</name>
    <dbReference type="NCBI Taxonomy" id="68892"/>
    <lineage>
        <taxon>Bacteria</taxon>
        <taxon>Bacillati</taxon>
        <taxon>Bacillota</taxon>
        <taxon>Bacilli</taxon>
        <taxon>Lactobacillales</taxon>
        <taxon>Streptococcaceae</taxon>
        <taxon>Streptococcus</taxon>
    </lineage>
</organism>
<evidence type="ECO:0000313" key="2">
    <source>
        <dbReference type="EMBL" id="KJU90884.1"/>
    </source>
</evidence>
<dbReference type="AlphaFoldDB" id="A0A0F3H9K0"/>
<feature type="transmembrane region" description="Helical" evidence="1">
    <location>
        <begin position="196"/>
        <end position="217"/>
    </location>
</feature>
<evidence type="ECO:0000313" key="3">
    <source>
        <dbReference type="Proteomes" id="UP000033405"/>
    </source>
</evidence>
<sequence>MTLWDLLFTSKKTVSPDLGTWYILLPTSLLVIAALSIRYASSKPYRDFWYWGQLIQLLIINAWYISARLPLSEALPFYHSRMAMWMILFAPNKTFFKQYFALVGVFGSIMALVYPVFYPFPFPHVSSVNNVFGHWALLANCLIYLIRYYKVEKGDAWKICQMTLGVNAIIFLANLLTGGNYGFMSNPLVIGDHGALVNYLIVTSLMTGILILINQFVKYKLKNRQLIN</sequence>
<dbReference type="Pfam" id="PF14808">
    <property type="entry name" value="TMEM164"/>
    <property type="match status" value="1"/>
</dbReference>
<feature type="transmembrane region" description="Helical" evidence="1">
    <location>
        <begin position="132"/>
        <end position="149"/>
    </location>
</feature>
<dbReference type="RefSeq" id="WP_045763695.1">
    <property type="nucleotide sequence ID" value="NZ_JYOV01000021.1"/>
</dbReference>
<keyword evidence="1" id="KW-0472">Membrane</keyword>
<accession>A0A0F3H9K0</accession>
<keyword evidence="1" id="KW-0812">Transmembrane</keyword>
<comment type="caution">
    <text evidence="2">The sequence shown here is derived from an EMBL/GenBank/DDBJ whole genome shotgun (WGS) entry which is preliminary data.</text>
</comment>
<feature type="transmembrane region" description="Helical" evidence="1">
    <location>
        <begin position="20"/>
        <end position="41"/>
    </location>
</feature>
<name>A0A0F3H9K0_9STRE</name>
<dbReference type="NCBIfam" id="TIGR02206">
    <property type="entry name" value="intg_mem_TP0381"/>
    <property type="match status" value="1"/>
</dbReference>
<dbReference type="PATRIC" id="fig|28037.218.peg.1632"/>
<reference evidence="2 3" key="1">
    <citation type="submission" date="2015-02" db="EMBL/GenBank/DDBJ databases">
        <title>Evolution of amylase-binding proteins of oral streptococcal species.</title>
        <authorList>
            <person name="Haase E.M."/>
        </authorList>
    </citation>
    <scope>NUCLEOTIDE SEQUENCE [LARGE SCALE GENOMIC DNA]</scope>
    <source>
        <strain evidence="2 3">UC6950A</strain>
    </source>
</reference>
<keyword evidence="1" id="KW-1133">Transmembrane helix</keyword>